<dbReference type="EMBL" id="CP003774">
    <property type="protein sequence ID" value="AFQ48412.1"/>
    <property type="molecule type" value="Genomic_DNA"/>
</dbReference>
<name>A0A9W3K475_BURCE</name>
<evidence type="ECO:0000313" key="2">
    <source>
        <dbReference type="EMBL" id="AFQ48412.1"/>
    </source>
</evidence>
<feature type="region of interest" description="Disordered" evidence="1">
    <location>
        <begin position="122"/>
        <end position="154"/>
    </location>
</feature>
<gene>
    <name evidence="2" type="ORF">GEM_1995</name>
</gene>
<organism evidence="2 3">
    <name type="scientific">Burkholderia cepacia GG4</name>
    <dbReference type="NCBI Taxonomy" id="1009846"/>
    <lineage>
        <taxon>Bacteria</taxon>
        <taxon>Pseudomonadati</taxon>
        <taxon>Pseudomonadota</taxon>
        <taxon>Betaproteobacteria</taxon>
        <taxon>Burkholderiales</taxon>
        <taxon>Burkholderiaceae</taxon>
        <taxon>Burkholderia</taxon>
        <taxon>Burkholderia cepacia complex</taxon>
    </lineage>
</organism>
<reference evidence="2 3" key="1">
    <citation type="journal article" date="2012" name="J. Bacteriol.">
        <title>Complete Genome Sequence of Burkholderia sp. Strain GG4, a Betaproteobacterium That Reduces 3-Oxo-N-Acylhomoserine Lactones and Produces Different N-Acylhomoserine Lactones.</title>
        <authorList>
            <person name="Hong K.W."/>
            <person name="Koh C.L."/>
            <person name="Sam C.K."/>
            <person name="Yin W.F."/>
            <person name="Chan K.G."/>
        </authorList>
    </citation>
    <scope>NUCLEOTIDE SEQUENCE [LARGE SCALE GENOMIC DNA]</scope>
    <source>
        <strain evidence="2 3">GG4</strain>
    </source>
</reference>
<accession>A0A9W3K475</accession>
<evidence type="ECO:0000313" key="3">
    <source>
        <dbReference type="Proteomes" id="UP000032866"/>
    </source>
</evidence>
<evidence type="ECO:0000256" key="1">
    <source>
        <dbReference type="SAM" id="MobiDB-lite"/>
    </source>
</evidence>
<dbReference type="AlphaFoldDB" id="A0A9W3K475"/>
<protein>
    <recommendedName>
        <fullName evidence="4">Peptidase</fullName>
    </recommendedName>
</protein>
<dbReference type="Proteomes" id="UP000032866">
    <property type="component" value="Chromosome 1"/>
</dbReference>
<dbReference type="RefSeq" id="WP_014897271.1">
    <property type="nucleotide sequence ID" value="NC_018513.1"/>
</dbReference>
<sequence>MSFRPGTIRSPSAAECIVPARTSGSNRIELDPQQDRHARAALEAYADSAAAEMPWLAEWLDGRLHEAAQGDAAGLTYCGATVERVFDVAQAWASSQPDYAAAPWDCVRDQLQRMLRQPLLRQPTLRQPSLGQSVPRRVAADGFAEPVAGTAGAD</sequence>
<proteinExistence type="predicted"/>
<dbReference type="KEGG" id="bct:GEM_1995"/>
<evidence type="ECO:0008006" key="4">
    <source>
        <dbReference type="Google" id="ProtNLM"/>
    </source>
</evidence>